<keyword evidence="1" id="KW-0812">Transmembrane</keyword>
<accession>A0A098E8T2</accession>
<evidence type="ECO:0000256" key="1">
    <source>
        <dbReference type="SAM" id="Phobius"/>
    </source>
</evidence>
<keyword evidence="1" id="KW-1133">Transmembrane helix</keyword>
<keyword evidence="1" id="KW-0472">Membrane</keyword>
<reference evidence="3" key="1">
    <citation type="submission" date="2014-09" db="EMBL/GenBank/DDBJ databases">
        <authorList>
            <person name="Probst J Alexander"/>
        </authorList>
    </citation>
    <scope>NUCLEOTIDE SEQUENCE</scope>
</reference>
<dbReference type="EMBL" id="CCXY01000145">
    <property type="protein sequence ID" value="CEG12437.1"/>
    <property type="molecule type" value="Genomic_DNA"/>
</dbReference>
<name>A0A098E8T2_9ZZZZ</name>
<dbReference type="InterPro" id="IPR045655">
    <property type="entry name" value="DUF6394"/>
</dbReference>
<feature type="transmembrane region" description="Helical" evidence="1">
    <location>
        <begin position="7"/>
        <end position="26"/>
    </location>
</feature>
<evidence type="ECO:0000313" key="2">
    <source>
        <dbReference type="EMBL" id="CEG11226.1"/>
    </source>
</evidence>
<feature type="transmembrane region" description="Helical" evidence="1">
    <location>
        <begin position="32"/>
        <end position="49"/>
    </location>
</feature>
<evidence type="ECO:0000313" key="3">
    <source>
        <dbReference type="EMBL" id="CEG12437.1"/>
    </source>
</evidence>
<dbReference type="EMBL" id="CCXY01000038">
    <property type="protein sequence ID" value="CEG11226.1"/>
    <property type="molecule type" value="Genomic_DNA"/>
</dbReference>
<gene>
    <name evidence="2" type="ORF">MSIBF_A1320010</name>
    <name evidence="3" type="ORF">MSIBF_A2290005</name>
</gene>
<feature type="transmembrane region" description="Helical" evidence="1">
    <location>
        <begin position="84"/>
        <end position="104"/>
    </location>
</feature>
<feature type="transmembrane region" description="Helical" evidence="1">
    <location>
        <begin position="56"/>
        <end position="78"/>
    </location>
</feature>
<organism evidence="3">
    <name type="scientific">groundwater metagenome</name>
    <dbReference type="NCBI Taxonomy" id="717931"/>
    <lineage>
        <taxon>unclassified sequences</taxon>
        <taxon>metagenomes</taxon>
        <taxon>ecological metagenomes</taxon>
    </lineage>
</organism>
<proteinExistence type="predicted"/>
<sequence length="118" mass="12157">MASEKGLIVLATFFIVMSLTTNIGFAKDGAVIELYAATVLNILATFVKVGMKKGVLAMTSLGASVVGDIHLIAAVVVLGSDPALAAGLAFGAIFANVVSIALMLMESYLEAKKEDYSA</sequence>
<dbReference type="Pfam" id="PF19931">
    <property type="entry name" value="DUF6394"/>
    <property type="match status" value="1"/>
</dbReference>
<dbReference type="AlphaFoldDB" id="A0A098E8T2"/>
<protein>
    <submittedName>
        <fullName evidence="3">Uncharacterized protein</fullName>
    </submittedName>
</protein>